<evidence type="ECO:0000313" key="1">
    <source>
        <dbReference type="EMBL" id="NYZ63173.1"/>
    </source>
</evidence>
<accession>A0A7Z0U0D7</accession>
<name>A0A7Z0U0D7_9GAMM</name>
<dbReference type="Proteomes" id="UP000589896">
    <property type="component" value="Unassembled WGS sequence"/>
</dbReference>
<comment type="caution">
    <text evidence="1">The sequence shown here is derived from an EMBL/GenBank/DDBJ whole genome shotgun (WGS) entry which is preliminary data.</text>
</comment>
<reference evidence="1 2" key="1">
    <citation type="submission" date="2020-07" db="EMBL/GenBank/DDBJ databases">
        <title>isolation of Luteimonas sp. SJ-16.</title>
        <authorList>
            <person name="Huang X.-X."/>
            <person name="Xu L."/>
            <person name="Sun J.-Q."/>
        </authorList>
    </citation>
    <scope>NUCLEOTIDE SEQUENCE [LARGE SCALE GENOMIC DNA]</scope>
    <source>
        <strain evidence="1 2">SJ-16</strain>
    </source>
</reference>
<dbReference type="EMBL" id="JACCJZ010000017">
    <property type="protein sequence ID" value="NYZ63173.1"/>
    <property type="molecule type" value="Genomic_DNA"/>
</dbReference>
<dbReference type="AlphaFoldDB" id="A0A7Z0U0D7"/>
<organism evidence="1 2">
    <name type="scientific">Luteimonas deserti</name>
    <dbReference type="NCBI Taxonomy" id="2752306"/>
    <lineage>
        <taxon>Bacteria</taxon>
        <taxon>Pseudomonadati</taxon>
        <taxon>Pseudomonadota</taxon>
        <taxon>Gammaproteobacteria</taxon>
        <taxon>Lysobacterales</taxon>
        <taxon>Lysobacteraceae</taxon>
        <taxon>Luteimonas</taxon>
    </lineage>
</organism>
<dbReference type="RefSeq" id="WP_180545387.1">
    <property type="nucleotide sequence ID" value="NZ_JACCJZ010000017.1"/>
</dbReference>
<protein>
    <submittedName>
        <fullName evidence="1">Uncharacterized protein</fullName>
    </submittedName>
</protein>
<gene>
    <name evidence="1" type="ORF">H0E82_10410</name>
</gene>
<evidence type="ECO:0000313" key="2">
    <source>
        <dbReference type="Proteomes" id="UP000589896"/>
    </source>
</evidence>
<proteinExistence type="predicted"/>
<keyword evidence="2" id="KW-1185">Reference proteome</keyword>
<sequence length="76" mass="8932">MISAKVELDVAFEILFGSDQLLEEYNRRHRDSVTRGLDRRNGRSMVDRIEDEVINISEKCLSGRYRFTPVSREIEN</sequence>